<dbReference type="GO" id="GO:0002768">
    <property type="term" value="P:immune response-regulating cell surface receptor signaling pathway"/>
    <property type="evidence" value="ECO:0007669"/>
    <property type="project" value="InterPro"/>
</dbReference>
<evidence type="ECO:0000313" key="5">
    <source>
        <dbReference type="Proteomes" id="UP000683360"/>
    </source>
</evidence>
<feature type="region of interest" description="Disordered" evidence="1">
    <location>
        <begin position="266"/>
        <end position="285"/>
    </location>
</feature>
<dbReference type="Proteomes" id="UP000683360">
    <property type="component" value="Unassembled WGS sequence"/>
</dbReference>
<dbReference type="PROSITE" id="PS50835">
    <property type="entry name" value="IG_LIKE"/>
    <property type="match status" value="1"/>
</dbReference>
<protein>
    <recommendedName>
        <fullName evidence="3">Ig-like domain-containing protein</fullName>
    </recommendedName>
</protein>
<keyword evidence="2" id="KW-1133">Transmembrane helix</keyword>
<dbReference type="SMART" id="SM00409">
    <property type="entry name" value="IG"/>
    <property type="match status" value="2"/>
</dbReference>
<evidence type="ECO:0000256" key="1">
    <source>
        <dbReference type="SAM" id="MobiDB-lite"/>
    </source>
</evidence>
<comment type="caution">
    <text evidence="4">The sequence shown here is derived from an EMBL/GenBank/DDBJ whole genome shotgun (WGS) entry which is preliminary data.</text>
</comment>
<sequence length="706" mass="79971">MPTPSECWAFSSKCPEYKITSPDYSLDCPASFHLASYFLHISYAIVSLAMVCAFPGIYIVPIFVMDLEERRLKIILIIILKNERMRTIAIFVLSELFAIGDSFEGAVIQVPIGATITLMCPLLSQLQSDVQWNHIDFKTVISDGFDINPKIFNKSEYTKFEIVGNHSIGEYNLKIRKVEIHDRGVYRCDSEIDGKPESRFIHLIINISDYQTDISIDLNENTTNTYTQKTRGFSIHTWIIIFISAIFGLLILAVVVAVVLKTIRPHPNESVDNTNTERTETDPPYETINDTVVTNPHAPALPNIVSRLYVHPLHTERCFAHTSSSNVENVLYSLQAHSTIPDTLNVDKNLNNENNADSYSDISSTYSEEASLDLVYEAPYINHYQPLGRRLERVPHLILVRKLQCLKKWTYFDEAMAIKTDVVFVLTTMLAIGENFEKMVIPTTIGETITLKCPPLAHNMSAQWVHLDTNKVLSDGWQINPKLYNESSSPKFEITGNPWEYNLKINDVDNKDKGNYKCDTEKDGKPMSKFFSLVIREYQQNNCSEEYSTEINYQKPEGFSIYQWIMIFMVAIVCIFILPLVVAGVLKVKRSNHGRNAIDTDTERAPEFLYETINDTGVIRAPSSGSPRSNVTILRPNEHSLGSKRSVTLGSGSNSVPSRSYATQLSVHIPDIFFDNTTNSETSSTQSLDKTLGLVYEPQYINDYHP</sequence>
<dbReference type="SUPFAM" id="SSF48726">
    <property type="entry name" value="Immunoglobulin"/>
    <property type="match status" value="2"/>
</dbReference>
<evidence type="ECO:0000256" key="2">
    <source>
        <dbReference type="SAM" id="Phobius"/>
    </source>
</evidence>
<dbReference type="InterPro" id="IPR013783">
    <property type="entry name" value="Ig-like_fold"/>
</dbReference>
<dbReference type="GO" id="GO:0005886">
    <property type="term" value="C:plasma membrane"/>
    <property type="evidence" value="ECO:0007669"/>
    <property type="project" value="InterPro"/>
</dbReference>
<dbReference type="PANTHER" id="PTHR37996:SF1">
    <property type="entry name" value="B- AND T-LYMPHOCYTE ATTENUATOR"/>
    <property type="match status" value="1"/>
</dbReference>
<dbReference type="AlphaFoldDB" id="A0A8S3VAQ9"/>
<dbReference type="InterPro" id="IPR036179">
    <property type="entry name" value="Ig-like_dom_sf"/>
</dbReference>
<feature type="transmembrane region" description="Helical" evidence="2">
    <location>
        <begin position="238"/>
        <end position="260"/>
    </location>
</feature>
<evidence type="ECO:0000313" key="4">
    <source>
        <dbReference type="EMBL" id="CAG2255082.1"/>
    </source>
</evidence>
<feature type="transmembrane region" description="Helical" evidence="2">
    <location>
        <begin position="561"/>
        <end position="586"/>
    </location>
</feature>
<dbReference type="Gene3D" id="2.60.40.10">
    <property type="entry name" value="Immunoglobulins"/>
    <property type="match status" value="2"/>
</dbReference>
<organism evidence="4 5">
    <name type="scientific">Mytilus edulis</name>
    <name type="common">Blue mussel</name>
    <dbReference type="NCBI Taxonomy" id="6550"/>
    <lineage>
        <taxon>Eukaryota</taxon>
        <taxon>Metazoa</taxon>
        <taxon>Spiralia</taxon>
        <taxon>Lophotrochozoa</taxon>
        <taxon>Mollusca</taxon>
        <taxon>Bivalvia</taxon>
        <taxon>Autobranchia</taxon>
        <taxon>Pteriomorphia</taxon>
        <taxon>Mytilida</taxon>
        <taxon>Mytiloidea</taxon>
        <taxon>Mytilidae</taxon>
        <taxon>Mytilinae</taxon>
        <taxon>Mytilus</taxon>
    </lineage>
</organism>
<keyword evidence="2" id="KW-0472">Membrane</keyword>
<gene>
    <name evidence="4" type="ORF">MEDL_66446</name>
</gene>
<keyword evidence="2" id="KW-0812">Transmembrane</keyword>
<proteinExistence type="predicted"/>
<dbReference type="OrthoDB" id="6413693at2759"/>
<dbReference type="InterPro" id="IPR007110">
    <property type="entry name" value="Ig-like_dom"/>
</dbReference>
<evidence type="ECO:0000259" key="3">
    <source>
        <dbReference type="PROSITE" id="PS50835"/>
    </source>
</evidence>
<accession>A0A8S3VAQ9</accession>
<name>A0A8S3VAQ9_MYTED</name>
<dbReference type="PANTHER" id="PTHR37996">
    <property type="entry name" value="B- AND T-LYMPHOCYTE ATTENUATOR"/>
    <property type="match status" value="1"/>
</dbReference>
<feature type="domain" description="Ig-like" evidence="3">
    <location>
        <begin position="446"/>
        <end position="528"/>
    </location>
</feature>
<reference evidence="4" key="1">
    <citation type="submission" date="2021-03" db="EMBL/GenBank/DDBJ databases">
        <authorList>
            <person name="Bekaert M."/>
        </authorList>
    </citation>
    <scope>NUCLEOTIDE SEQUENCE</scope>
</reference>
<dbReference type="GO" id="GO:0038023">
    <property type="term" value="F:signaling receptor activity"/>
    <property type="evidence" value="ECO:0007669"/>
    <property type="project" value="InterPro"/>
</dbReference>
<dbReference type="InterPro" id="IPR003599">
    <property type="entry name" value="Ig_sub"/>
</dbReference>
<dbReference type="InterPro" id="IPR039257">
    <property type="entry name" value="BTLA"/>
</dbReference>
<dbReference type="EMBL" id="CAJPWZ010003259">
    <property type="protein sequence ID" value="CAG2255082.1"/>
    <property type="molecule type" value="Genomic_DNA"/>
</dbReference>
<keyword evidence="5" id="KW-1185">Reference proteome</keyword>
<feature type="transmembrane region" description="Helical" evidence="2">
    <location>
        <begin position="41"/>
        <end position="64"/>
    </location>
</feature>